<reference evidence="1" key="1">
    <citation type="journal article" date="2022" name="Nat. Microbiol.">
        <title>Unique mobile elements and scalable gene flow at the prokaryote-eukaryote boundary revealed by circularized Asgard archaea genomes.</title>
        <authorList>
            <person name="Wu F."/>
            <person name="Speth D.R."/>
            <person name="Philosof A."/>
            <person name="Cremiere A."/>
            <person name="Narayanan A."/>
            <person name="Barco R.A."/>
            <person name="Connon S.A."/>
            <person name="Amend J.P."/>
            <person name="Antoshechkin I.A."/>
            <person name="Orphan V.J."/>
        </authorList>
    </citation>
    <scope>NUCLEOTIDE SEQUENCE</scope>
    <source>
        <strain evidence="1">PR6</strain>
    </source>
</reference>
<name>A0A9Y1BRN7_9ARCH</name>
<dbReference type="Proteomes" id="UP001200513">
    <property type="component" value="Chromosome"/>
</dbReference>
<evidence type="ECO:0000313" key="1">
    <source>
        <dbReference type="EMBL" id="UJG43914.1"/>
    </source>
</evidence>
<sequence length="146" mass="16678">MSDKLIVELEETLIPYALERFNFQNNPAVRNITSNPIFRSMLGKTLDHAQQYVTDFVTWLCRAFVRVLVNSNISLKLSDIATLILAESFLMMDLPPYGYGGSSNDGDKSDTKVMIEVEVHRWFVFLEKEGKLPGIYNRFTGVYSTN</sequence>
<dbReference type="EMBL" id="CP084167">
    <property type="protein sequence ID" value="UJG43914.1"/>
    <property type="molecule type" value="Genomic_DNA"/>
</dbReference>
<accession>A0A9Y1BRN7</accession>
<dbReference type="AlphaFoldDB" id="A0A9Y1BRN7"/>
<gene>
    <name evidence="1" type="ORF">K9W46_01720</name>
</gene>
<proteinExistence type="predicted"/>
<organism evidence="1">
    <name type="scientific">Candidatus Heimdallarchaeum endolithica</name>
    <dbReference type="NCBI Taxonomy" id="2876572"/>
    <lineage>
        <taxon>Archaea</taxon>
        <taxon>Promethearchaeati</taxon>
        <taxon>Candidatus Heimdallarchaeota</taxon>
        <taxon>Candidatus Heimdallarchaeia (ex Rinke et al. 2021) (nom. nud.)</taxon>
        <taxon>Candidatus Heimdallarchaeales</taxon>
        <taxon>Candidatus Heimdallarchaeaceae</taxon>
        <taxon>Candidatus Heimdallarchaeum</taxon>
    </lineage>
</organism>
<protein>
    <submittedName>
        <fullName evidence="1">Uncharacterized protein</fullName>
    </submittedName>
</protein>